<comment type="caution">
    <text evidence="1">The sequence shown here is derived from an EMBL/GenBank/DDBJ whole genome shotgun (WGS) entry which is preliminary data.</text>
</comment>
<protein>
    <submittedName>
        <fullName evidence="1">Hypothetical_protein</fullName>
    </submittedName>
</protein>
<accession>A0ABP1HJE9</accession>
<keyword evidence="2" id="KW-1185">Reference proteome</keyword>
<reference evidence="1 2" key="1">
    <citation type="submission" date="2024-07" db="EMBL/GenBank/DDBJ databases">
        <authorList>
            <person name="Akdeniz Z."/>
        </authorList>
    </citation>
    <scope>NUCLEOTIDE SEQUENCE [LARGE SCALE GENOMIC DNA]</scope>
</reference>
<sequence>MNRTIFLSSQINKINTFATEQEDSEECFTYSQPVEYINLSQQQINEIILKLNNSEYYDNLLALRTAIYEGKQIIQVSPQTISDCLILILNNIIQLSQQQDGNRWYFNQEEIELLALTLNTIINHQTLPNYRYQDYLGNVDLFQIILYSQHSILQQLAATIIYNLKQDIGEYVLSIMNLNYDVLFPQFSNYLDDRNNRILIKELLDLLPHEVQIGIRLCIYINVEQTSQLINSNCMAKILIYLNKVSEHENDFVFNLLEILQNSLEFLIVSKNKSVLIELFNLCSTIIWSGNGINEHYSFANHFISSLQCLFKAKRGIDVEFAALKAIHGLLFTQSQIIILTDFIQTNSTPEFLIFILRLIQETELEESALNALFGKLVFYLNLNKDQIMKLKITEPQIIEHIGMFVMNVKTRLKTIKFVQEIIWAFEDVDGWVCGQILDLM</sequence>
<organism evidence="1 2">
    <name type="scientific">Hexamita inflata</name>
    <dbReference type="NCBI Taxonomy" id="28002"/>
    <lineage>
        <taxon>Eukaryota</taxon>
        <taxon>Metamonada</taxon>
        <taxon>Diplomonadida</taxon>
        <taxon>Hexamitidae</taxon>
        <taxon>Hexamitinae</taxon>
        <taxon>Hexamita</taxon>
    </lineage>
</organism>
<dbReference type="EMBL" id="CAXDID020000028">
    <property type="protein sequence ID" value="CAL5992485.1"/>
    <property type="molecule type" value="Genomic_DNA"/>
</dbReference>
<name>A0ABP1HJE9_9EUKA</name>
<dbReference type="Proteomes" id="UP001642409">
    <property type="component" value="Unassembled WGS sequence"/>
</dbReference>
<gene>
    <name evidence="1" type="ORF">HINF_LOCUS12609</name>
</gene>
<evidence type="ECO:0000313" key="2">
    <source>
        <dbReference type="Proteomes" id="UP001642409"/>
    </source>
</evidence>
<proteinExistence type="predicted"/>
<evidence type="ECO:0000313" key="1">
    <source>
        <dbReference type="EMBL" id="CAL5992485.1"/>
    </source>
</evidence>